<dbReference type="Proteomes" id="UP000028703">
    <property type="component" value="Unassembled WGS sequence"/>
</dbReference>
<protein>
    <recommendedName>
        <fullName evidence="4">Short-chain dehydrogenase</fullName>
    </recommendedName>
</protein>
<dbReference type="SUPFAM" id="SSF51735">
    <property type="entry name" value="NAD(P)-binding Rossmann-fold domains"/>
    <property type="match status" value="1"/>
</dbReference>
<evidence type="ECO:0008006" key="4">
    <source>
        <dbReference type="Google" id="ProtNLM"/>
    </source>
</evidence>
<dbReference type="STRING" id="421531.IX38_22300"/>
<dbReference type="OrthoDB" id="597477at2"/>
<dbReference type="PRINTS" id="PR00081">
    <property type="entry name" value="GDHRDH"/>
</dbReference>
<dbReference type="InterPro" id="IPR036291">
    <property type="entry name" value="NAD(P)-bd_dom_sf"/>
</dbReference>
<dbReference type="FunFam" id="3.40.50.720:FF:000084">
    <property type="entry name" value="Short-chain dehydrogenase reductase"/>
    <property type="match status" value="1"/>
</dbReference>
<name>A0A085YXP7_9FLAO</name>
<dbReference type="PRINTS" id="PR00080">
    <property type="entry name" value="SDRFAMILY"/>
</dbReference>
<reference evidence="2 3" key="1">
    <citation type="submission" date="2014-07" db="EMBL/GenBank/DDBJ databases">
        <title>Genome of Chryseobacterium luteum DSM 18605.</title>
        <authorList>
            <person name="Stropko S.J."/>
            <person name="Pipes S.E."/>
            <person name="Newman J.D."/>
        </authorList>
    </citation>
    <scope>NUCLEOTIDE SEQUENCE [LARGE SCALE GENOMIC DNA]</scope>
    <source>
        <strain evidence="2 3">DSM 18605</strain>
    </source>
</reference>
<keyword evidence="3" id="KW-1185">Reference proteome</keyword>
<dbReference type="Gene3D" id="3.40.50.720">
    <property type="entry name" value="NAD(P)-binding Rossmann-like Domain"/>
    <property type="match status" value="1"/>
</dbReference>
<evidence type="ECO:0000256" key="1">
    <source>
        <dbReference type="ARBA" id="ARBA00006484"/>
    </source>
</evidence>
<comment type="caution">
    <text evidence="2">The sequence shown here is derived from an EMBL/GenBank/DDBJ whole genome shotgun (WGS) entry which is preliminary data.</text>
</comment>
<dbReference type="Pfam" id="PF13561">
    <property type="entry name" value="adh_short_C2"/>
    <property type="match status" value="1"/>
</dbReference>
<accession>A0A085YXP7</accession>
<evidence type="ECO:0000313" key="3">
    <source>
        <dbReference type="Proteomes" id="UP000028703"/>
    </source>
</evidence>
<dbReference type="eggNOG" id="COG1028">
    <property type="taxonomic scope" value="Bacteria"/>
</dbReference>
<organism evidence="2 3">
    <name type="scientific">Chryseobacterium luteum</name>
    <dbReference type="NCBI Taxonomy" id="421531"/>
    <lineage>
        <taxon>Bacteria</taxon>
        <taxon>Pseudomonadati</taxon>
        <taxon>Bacteroidota</taxon>
        <taxon>Flavobacteriia</taxon>
        <taxon>Flavobacteriales</taxon>
        <taxon>Weeksellaceae</taxon>
        <taxon>Chryseobacterium group</taxon>
        <taxon>Chryseobacterium</taxon>
    </lineage>
</organism>
<dbReference type="InterPro" id="IPR002347">
    <property type="entry name" value="SDR_fam"/>
</dbReference>
<dbReference type="CDD" id="cd05233">
    <property type="entry name" value="SDR_c"/>
    <property type="match status" value="1"/>
</dbReference>
<sequence>MKRFENKVVLVVGSTQGIGKAIVERFVQEGAVVAFTDITDDGFEQEDEYRRKGSETYYVKADATDENSARDTVKAVVDRFGRIDIAINNVGGQMKSDTPNLMFHETTTQGWNDTKDLSENSIYYYMKEELAVMVIQGNGVIGNTASVAGLKPQFSLGVTPAYAGAKASIMHLTRYAALQYAKLGIRVNAVAPGAVATEALKSSLTTEQLQTIIDKSQPNGRFVEPQEIAAAFAYLCSDDAISVNGVTLAVDGGMSVS</sequence>
<proteinExistence type="inferred from homology"/>
<dbReference type="PANTHER" id="PTHR42879">
    <property type="entry name" value="3-OXOACYL-(ACYL-CARRIER-PROTEIN) REDUCTASE"/>
    <property type="match status" value="1"/>
</dbReference>
<dbReference type="PANTHER" id="PTHR42879:SF2">
    <property type="entry name" value="3-OXOACYL-[ACYL-CARRIER-PROTEIN] REDUCTASE FABG"/>
    <property type="match status" value="1"/>
</dbReference>
<dbReference type="InterPro" id="IPR050259">
    <property type="entry name" value="SDR"/>
</dbReference>
<gene>
    <name evidence="2" type="ORF">IX38_22300</name>
</gene>
<comment type="similarity">
    <text evidence="1">Belongs to the short-chain dehydrogenases/reductases (SDR) family.</text>
</comment>
<evidence type="ECO:0000313" key="2">
    <source>
        <dbReference type="EMBL" id="KFE96960.1"/>
    </source>
</evidence>
<dbReference type="AlphaFoldDB" id="A0A085YXP7"/>
<dbReference type="RefSeq" id="WP_034708021.1">
    <property type="nucleotide sequence ID" value="NZ_JPRO01000036.1"/>
</dbReference>
<dbReference type="EMBL" id="JPRO01000036">
    <property type="protein sequence ID" value="KFE96960.1"/>
    <property type="molecule type" value="Genomic_DNA"/>
</dbReference>